<keyword evidence="2" id="KW-0732">Signal</keyword>
<accession>A0A5B7JT59</accession>
<dbReference type="Proteomes" id="UP000324222">
    <property type="component" value="Unassembled WGS sequence"/>
</dbReference>
<evidence type="ECO:0000256" key="2">
    <source>
        <dbReference type="SAM" id="SignalP"/>
    </source>
</evidence>
<feature type="chain" id="PRO_5023018940" evidence="2">
    <location>
        <begin position="28"/>
        <end position="127"/>
    </location>
</feature>
<keyword evidence="4" id="KW-1185">Reference proteome</keyword>
<evidence type="ECO:0000313" key="4">
    <source>
        <dbReference type="Proteomes" id="UP000324222"/>
    </source>
</evidence>
<protein>
    <submittedName>
        <fullName evidence="3">Uncharacterized protein</fullName>
    </submittedName>
</protein>
<feature type="region of interest" description="Disordered" evidence="1">
    <location>
        <begin position="68"/>
        <end position="127"/>
    </location>
</feature>
<proteinExistence type="predicted"/>
<dbReference type="AlphaFoldDB" id="A0A5B7JT59"/>
<reference evidence="3 4" key="1">
    <citation type="submission" date="2019-05" db="EMBL/GenBank/DDBJ databases">
        <title>Another draft genome of Portunus trituberculatus and its Hox gene families provides insights of decapod evolution.</title>
        <authorList>
            <person name="Jeong J.-H."/>
            <person name="Song I."/>
            <person name="Kim S."/>
            <person name="Choi T."/>
            <person name="Kim D."/>
            <person name="Ryu S."/>
            <person name="Kim W."/>
        </authorList>
    </citation>
    <scope>NUCLEOTIDE SEQUENCE [LARGE SCALE GENOMIC DNA]</scope>
    <source>
        <tissue evidence="3">Muscle</tissue>
    </source>
</reference>
<sequence length="127" mass="13936">MAGGRGKGGLAPRLLRLLRCVSRLVVAALRPVRRPRHVQREVYHVWAAVRPHAWARVYLLLGHSSSPPWQRCTSQVSPSLPPSPSSLPDRSSPAAGQVSGRNISFITDVSSDNMRRGSPFPIKRNGN</sequence>
<feature type="signal peptide" evidence="2">
    <location>
        <begin position="1"/>
        <end position="27"/>
    </location>
</feature>
<organism evidence="3 4">
    <name type="scientific">Portunus trituberculatus</name>
    <name type="common">Swimming crab</name>
    <name type="synonym">Neptunus trituberculatus</name>
    <dbReference type="NCBI Taxonomy" id="210409"/>
    <lineage>
        <taxon>Eukaryota</taxon>
        <taxon>Metazoa</taxon>
        <taxon>Ecdysozoa</taxon>
        <taxon>Arthropoda</taxon>
        <taxon>Crustacea</taxon>
        <taxon>Multicrustacea</taxon>
        <taxon>Malacostraca</taxon>
        <taxon>Eumalacostraca</taxon>
        <taxon>Eucarida</taxon>
        <taxon>Decapoda</taxon>
        <taxon>Pleocyemata</taxon>
        <taxon>Brachyura</taxon>
        <taxon>Eubrachyura</taxon>
        <taxon>Portunoidea</taxon>
        <taxon>Portunidae</taxon>
        <taxon>Portuninae</taxon>
        <taxon>Portunus</taxon>
    </lineage>
</organism>
<dbReference type="OrthoDB" id="430364at2759"/>
<comment type="caution">
    <text evidence="3">The sequence shown here is derived from an EMBL/GenBank/DDBJ whole genome shotgun (WGS) entry which is preliminary data.</text>
</comment>
<evidence type="ECO:0000256" key="1">
    <source>
        <dbReference type="SAM" id="MobiDB-lite"/>
    </source>
</evidence>
<dbReference type="EMBL" id="VSRR010117916">
    <property type="protein sequence ID" value="MPC99332.1"/>
    <property type="molecule type" value="Genomic_DNA"/>
</dbReference>
<name>A0A5B7JT59_PORTR</name>
<gene>
    <name evidence="3" type="ORF">E2C01_094739</name>
</gene>
<feature type="compositionally biased region" description="Polar residues" evidence="1">
    <location>
        <begin position="99"/>
        <end position="112"/>
    </location>
</feature>
<evidence type="ECO:0000313" key="3">
    <source>
        <dbReference type="EMBL" id="MPC99332.1"/>
    </source>
</evidence>